<evidence type="ECO:0000313" key="1">
    <source>
        <dbReference type="EMBL" id="KAH9771969.1"/>
    </source>
</evidence>
<proteinExistence type="predicted"/>
<keyword evidence="2" id="KW-1185">Reference proteome</keyword>
<evidence type="ECO:0000313" key="2">
    <source>
        <dbReference type="Proteomes" id="UP000829398"/>
    </source>
</evidence>
<reference evidence="2" key="1">
    <citation type="journal article" date="2023" name="Hortic. Res.">
        <title>A chromosome-level phased genome enabling allele-level studies in sweet orange: a case study on citrus Huanglongbing tolerance.</title>
        <authorList>
            <person name="Wu B."/>
            <person name="Yu Q."/>
            <person name="Deng Z."/>
            <person name="Duan Y."/>
            <person name="Luo F."/>
            <person name="Gmitter F. Jr."/>
        </authorList>
    </citation>
    <scope>NUCLEOTIDE SEQUENCE [LARGE SCALE GENOMIC DNA]</scope>
    <source>
        <strain evidence="2">cv. Valencia</strain>
    </source>
</reference>
<protein>
    <submittedName>
        <fullName evidence="1">Hat family dimerization domain containing protein expressed</fullName>
    </submittedName>
</protein>
<gene>
    <name evidence="1" type="ORF">KPL71_012875</name>
</gene>
<dbReference type="EMBL" id="CM039173">
    <property type="protein sequence ID" value="KAH9771969.1"/>
    <property type="molecule type" value="Genomic_DNA"/>
</dbReference>
<dbReference type="Proteomes" id="UP000829398">
    <property type="component" value="Chromosome 4"/>
</dbReference>
<sequence>MSDNVEINSSSAPDLSRNVEDKTDNKVEEISVSTVNDKKSKEETRKKKKVSEAWEHFTKIMNQPNIEETLQGSLKVIKIEDGTCGISYSSFDQNVLRSLIARMVIMHELPLRFVEYKSSPSNEEWDLAVIMVEHLKSFYMLTEMFSGTKYPIANLFFPLICKMKLSINRWRTADNLAIRIMADKMADKFDKYWNEIHPMLVVAVVLDPRYKMMLIHFYFPKIYGDTADELIECAHKLCYDSVKEYKSKAAHVTKSELDRYLDEELLDSIPDFDILAFWKMHTSQYPILAELAKDILAIPVSTVASESAFSAGGRFLSPHRSKLLPDTLEALMCAQNWIWASTFRGGVSEDEIFTGEEVISDDDDEPQVSTSSMT</sequence>
<organism evidence="1 2">
    <name type="scientific">Citrus sinensis</name>
    <name type="common">Sweet orange</name>
    <name type="synonym">Citrus aurantium var. sinensis</name>
    <dbReference type="NCBI Taxonomy" id="2711"/>
    <lineage>
        <taxon>Eukaryota</taxon>
        <taxon>Viridiplantae</taxon>
        <taxon>Streptophyta</taxon>
        <taxon>Embryophyta</taxon>
        <taxon>Tracheophyta</taxon>
        <taxon>Spermatophyta</taxon>
        <taxon>Magnoliopsida</taxon>
        <taxon>eudicotyledons</taxon>
        <taxon>Gunneridae</taxon>
        <taxon>Pentapetalae</taxon>
        <taxon>rosids</taxon>
        <taxon>malvids</taxon>
        <taxon>Sapindales</taxon>
        <taxon>Rutaceae</taxon>
        <taxon>Aurantioideae</taxon>
        <taxon>Citrus</taxon>
    </lineage>
</organism>
<comment type="caution">
    <text evidence="1">The sequence shown here is derived from an EMBL/GenBank/DDBJ whole genome shotgun (WGS) entry which is preliminary data.</text>
</comment>
<accession>A0ACB8LF25</accession>
<name>A0ACB8LF25_CITSI</name>